<dbReference type="Proteomes" id="UP001651158">
    <property type="component" value="Unassembled WGS sequence"/>
</dbReference>
<feature type="region of interest" description="Disordered" evidence="1">
    <location>
        <begin position="1"/>
        <end position="178"/>
    </location>
</feature>
<reference evidence="3 4" key="1">
    <citation type="journal article" date="2022" name="Front. Cell. Infect. Microbiol.">
        <title>The Genomes of Two Strains of Taenia crassiceps the Animal Model for the Study of Human Cysticercosis.</title>
        <authorList>
            <person name="Bobes R.J."/>
            <person name="Estrada K."/>
            <person name="Rios-Valencia D.G."/>
            <person name="Calderon-Gallegos A."/>
            <person name="de la Torre P."/>
            <person name="Carrero J.C."/>
            <person name="Sanchez-Flores A."/>
            <person name="Laclette J.P."/>
        </authorList>
    </citation>
    <scope>NUCLEOTIDE SEQUENCE [LARGE SCALE GENOMIC DNA]</scope>
    <source>
        <strain evidence="3">WFUcys</strain>
    </source>
</reference>
<dbReference type="Gene3D" id="2.60.40.150">
    <property type="entry name" value="C2 domain"/>
    <property type="match status" value="2"/>
</dbReference>
<dbReference type="SMART" id="SM00239">
    <property type="entry name" value="C2"/>
    <property type="match status" value="2"/>
</dbReference>
<gene>
    <name evidence="3" type="ORF">TcWFU_008775</name>
</gene>
<evidence type="ECO:0000256" key="1">
    <source>
        <dbReference type="SAM" id="MobiDB-lite"/>
    </source>
</evidence>
<dbReference type="PROSITE" id="PS51257">
    <property type="entry name" value="PROKAR_LIPOPROTEIN"/>
    <property type="match status" value="1"/>
</dbReference>
<dbReference type="EMBL" id="JAKROA010000004">
    <property type="protein sequence ID" value="KAL5108120.1"/>
    <property type="molecule type" value="Genomic_DNA"/>
</dbReference>
<feature type="compositionally biased region" description="Basic residues" evidence="1">
    <location>
        <begin position="370"/>
        <end position="380"/>
    </location>
</feature>
<feature type="domain" description="C2" evidence="2">
    <location>
        <begin position="207"/>
        <end position="330"/>
    </location>
</feature>
<feature type="domain" description="C2" evidence="2">
    <location>
        <begin position="412"/>
        <end position="548"/>
    </location>
</feature>
<dbReference type="Pfam" id="PF00168">
    <property type="entry name" value="C2"/>
    <property type="match status" value="2"/>
</dbReference>
<dbReference type="PANTHER" id="PTHR46129">
    <property type="entry name" value="SYNAPTOTAGMIN 14, ISOFORM D"/>
    <property type="match status" value="1"/>
</dbReference>
<dbReference type="PROSITE" id="PS50004">
    <property type="entry name" value="C2"/>
    <property type="match status" value="2"/>
</dbReference>
<dbReference type="InterPro" id="IPR000008">
    <property type="entry name" value="C2_dom"/>
</dbReference>
<comment type="caution">
    <text evidence="3">The sequence shown here is derived from an EMBL/GenBank/DDBJ whole genome shotgun (WGS) entry which is preliminary data.</text>
</comment>
<evidence type="ECO:0000259" key="2">
    <source>
        <dbReference type="PROSITE" id="PS50004"/>
    </source>
</evidence>
<name>A0ABR4QEV9_9CEST</name>
<sequence length="555" mass="61625">MARLLQRSNQPSTNTSSWGGLLSCCFASKNQSPPPPEIPSVKIQPPPSTPAGSVFERDVADGRSVASHGADPKSLKNGDGLLTASGDVNKIPSKQKGSVRRRASSHDEDKPDRRAMAEDDSKRINTEAMYNSWTGRTEPKGSEAHHEGVTLSALASRRSGAQTPTTPGTPPGKQSTAPMDEFAEEHYSKGHHWQSQSSLSTQEPLSLPANVTIHTHIKMDYKTSDLVIKILRVDNAPSEEHTGSQSYQVRIALLGLKKKKRWHTHIVPAPNPVFNEEAVFKVVTPDELARMALRLRLYGCKKMRRHFIFAESIVAFTALNLRSGEADIPFALAIKVERESIVDSDSDISDNLSRLQASRLGSRLSMGSRASRHSASRRSTQRSLRPPSATTAATELPELDTARRVAEAKEATWPEILCGLAYNVTTKRLNIHVLRANRLKVPESSLRIPKVYVSLTLVTETGEKIASSHTHEVRLVGNTEFGERFAFDMNALNPREVTLFVRVFQKHHVHKRENLGWFAIGAKNNGEEERSHWNEMLQAQGQEITRWHVLNENVT</sequence>
<dbReference type="InterPro" id="IPR035892">
    <property type="entry name" value="C2_domain_sf"/>
</dbReference>
<dbReference type="SUPFAM" id="SSF49562">
    <property type="entry name" value="C2 domain (Calcium/lipid-binding domain, CaLB)"/>
    <property type="match status" value="2"/>
</dbReference>
<organism evidence="3 4">
    <name type="scientific">Taenia crassiceps</name>
    <dbReference type="NCBI Taxonomy" id="6207"/>
    <lineage>
        <taxon>Eukaryota</taxon>
        <taxon>Metazoa</taxon>
        <taxon>Spiralia</taxon>
        <taxon>Lophotrochozoa</taxon>
        <taxon>Platyhelminthes</taxon>
        <taxon>Cestoda</taxon>
        <taxon>Eucestoda</taxon>
        <taxon>Cyclophyllidea</taxon>
        <taxon>Taeniidae</taxon>
        <taxon>Taenia</taxon>
    </lineage>
</organism>
<protein>
    <submittedName>
        <fullName evidence="3">Synaptotagmin-14</fullName>
    </submittedName>
</protein>
<keyword evidence="4" id="KW-1185">Reference proteome</keyword>
<feature type="region of interest" description="Disordered" evidence="1">
    <location>
        <begin position="363"/>
        <end position="391"/>
    </location>
</feature>
<dbReference type="InterPro" id="IPR043541">
    <property type="entry name" value="SYT14/14L/16"/>
</dbReference>
<feature type="compositionally biased region" description="Polar residues" evidence="1">
    <location>
        <begin position="1"/>
        <end position="18"/>
    </location>
</feature>
<feature type="compositionally biased region" description="Basic and acidic residues" evidence="1">
    <location>
        <begin position="104"/>
        <end position="125"/>
    </location>
</feature>
<feature type="compositionally biased region" description="Basic and acidic residues" evidence="1">
    <location>
        <begin position="137"/>
        <end position="148"/>
    </location>
</feature>
<dbReference type="PANTHER" id="PTHR46129:SF2">
    <property type="entry name" value="SYNAPTOTAGMIN 14, ISOFORM D"/>
    <property type="match status" value="1"/>
</dbReference>
<feature type="compositionally biased region" description="Pro residues" evidence="1">
    <location>
        <begin position="32"/>
        <end position="49"/>
    </location>
</feature>
<evidence type="ECO:0000313" key="4">
    <source>
        <dbReference type="Proteomes" id="UP001651158"/>
    </source>
</evidence>
<proteinExistence type="predicted"/>
<evidence type="ECO:0000313" key="3">
    <source>
        <dbReference type="EMBL" id="KAL5108120.1"/>
    </source>
</evidence>
<accession>A0ABR4QEV9</accession>